<keyword evidence="2" id="KW-1185">Reference proteome</keyword>
<reference evidence="2" key="1">
    <citation type="submission" date="2017-09" db="EMBL/GenBank/DDBJ databases">
        <title>Brachybacterium sp. VM2412.</title>
        <authorList>
            <person name="Tak E.J."/>
            <person name="Bae J.-W."/>
        </authorList>
    </citation>
    <scope>NUCLEOTIDE SEQUENCE [LARGE SCALE GENOMIC DNA]</scope>
    <source>
        <strain evidence="2">VM2412</strain>
    </source>
</reference>
<dbReference type="RefSeq" id="WP_096801579.1">
    <property type="nucleotide sequence ID" value="NZ_CP023563.1"/>
</dbReference>
<dbReference type="EMBL" id="CP023563">
    <property type="protein sequence ID" value="ATG50439.1"/>
    <property type="molecule type" value="Genomic_DNA"/>
</dbReference>
<dbReference type="InterPro" id="IPR009561">
    <property type="entry name" value="DUF1177"/>
</dbReference>
<name>A0A291GJB2_9MICO</name>
<gene>
    <name evidence="1" type="ORF">CFK38_02050</name>
</gene>
<protein>
    <recommendedName>
        <fullName evidence="3">DUF1177 domain-containing protein</fullName>
    </recommendedName>
</protein>
<evidence type="ECO:0000313" key="1">
    <source>
        <dbReference type="EMBL" id="ATG50439.1"/>
    </source>
</evidence>
<dbReference type="KEGG" id="brz:CFK38_02050"/>
<dbReference type="Proteomes" id="UP000218165">
    <property type="component" value="Chromosome"/>
</dbReference>
<evidence type="ECO:0008006" key="3">
    <source>
        <dbReference type="Google" id="ProtNLM"/>
    </source>
</evidence>
<accession>A0A291GJB2</accession>
<dbReference type="AlphaFoldDB" id="A0A291GJB2"/>
<dbReference type="OrthoDB" id="9782903at2"/>
<sequence>MLRHVLEVLDLLDSPTVDGPRTLAMLERVLDAPEAATPPAGSVRPVLETKRVGGERGSTDFLTVTVPGLRGRIAGGQAPTLGIIGRLGGIGARPEVVGFVSDGDGAAAALSAAVSLLRMWRRGDRLEGDVIISTHICPDAPTLPHDPVPFMDSPVDIATMNRHEVRPEMDAVLSIDTTKGNRLINHRGIALSPPVRQGYILPLPDDLLRIQEIVTGGPAVTFPLTTQDITPYGNGLRHINSILQPVTATDAPVVGVAITSAAVVPGSASGASHEVDIALAARFAVEVAKEFGAGTAVLHDAEEFARVRDLYGSLAHLQTLDGARTARELDTMEVH</sequence>
<organism evidence="1 2">
    <name type="scientific">Brachybacterium vulturis</name>
    <dbReference type="NCBI Taxonomy" id="2017484"/>
    <lineage>
        <taxon>Bacteria</taxon>
        <taxon>Bacillati</taxon>
        <taxon>Actinomycetota</taxon>
        <taxon>Actinomycetes</taxon>
        <taxon>Micrococcales</taxon>
        <taxon>Dermabacteraceae</taxon>
        <taxon>Brachybacterium</taxon>
    </lineage>
</organism>
<dbReference type="Pfam" id="PF06675">
    <property type="entry name" value="DUF1177"/>
    <property type="match status" value="1"/>
</dbReference>
<proteinExistence type="predicted"/>
<evidence type="ECO:0000313" key="2">
    <source>
        <dbReference type="Proteomes" id="UP000218165"/>
    </source>
</evidence>